<dbReference type="Pfam" id="PF00450">
    <property type="entry name" value="Peptidase_S10"/>
    <property type="match status" value="1"/>
</dbReference>
<dbReference type="GO" id="GO:0004185">
    <property type="term" value="F:serine-type carboxypeptidase activity"/>
    <property type="evidence" value="ECO:0007669"/>
    <property type="project" value="InterPro"/>
</dbReference>
<name>A0A2P5BD73_PARAD</name>
<evidence type="ECO:0000256" key="1">
    <source>
        <dbReference type="ARBA" id="ARBA00009431"/>
    </source>
</evidence>
<dbReference type="EMBL" id="JXTB01000306">
    <property type="protein sequence ID" value="PON46742.1"/>
    <property type="molecule type" value="Genomic_DNA"/>
</dbReference>
<evidence type="ECO:0000313" key="3">
    <source>
        <dbReference type="EMBL" id="PON46742.1"/>
    </source>
</evidence>
<dbReference type="SUPFAM" id="SSF53474">
    <property type="entry name" value="alpha/beta-Hydrolases"/>
    <property type="match status" value="1"/>
</dbReference>
<dbReference type="OrthoDB" id="1000982at2759"/>
<evidence type="ECO:0000313" key="4">
    <source>
        <dbReference type="Proteomes" id="UP000237105"/>
    </source>
</evidence>
<dbReference type="InterPro" id="IPR001563">
    <property type="entry name" value="Peptidase_S10"/>
</dbReference>
<feature type="transmembrane region" description="Helical" evidence="2">
    <location>
        <begin position="81"/>
        <end position="100"/>
    </location>
</feature>
<dbReference type="Proteomes" id="UP000237105">
    <property type="component" value="Unassembled WGS sequence"/>
</dbReference>
<dbReference type="AlphaFoldDB" id="A0A2P5BD73"/>
<feature type="transmembrane region" description="Helical" evidence="2">
    <location>
        <begin position="112"/>
        <end position="132"/>
    </location>
</feature>
<reference evidence="4" key="1">
    <citation type="submission" date="2016-06" db="EMBL/GenBank/DDBJ databases">
        <title>Parallel loss of symbiosis genes in relatives of nitrogen-fixing non-legume Parasponia.</title>
        <authorList>
            <person name="Van Velzen R."/>
            <person name="Holmer R."/>
            <person name="Bu F."/>
            <person name="Rutten L."/>
            <person name="Van Zeijl A."/>
            <person name="Liu W."/>
            <person name="Santuari L."/>
            <person name="Cao Q."/>
            <person name="Sharma T."/>
            <person name="Shen D."/>
            <person name="Roswanjaya Y."/>
            <person name="Wardhani T."/>
            <person name="Kalhor M.S."/>
            <person name="Jansen J."/>
            <person name="Van den Hoogen J."/>
            <person name="Gungor B."/>
            <person name="Hartog M."/>
            <person name="Hontelez J."/>
            <person name="Verver J."/>
            <person name="Yang W.-C."/>
            <person name="Schijlen E."/>
            <person name="Repin R."/>
            <person name="Schilthuizen M."/>
            <person name="Schranz E."/>
            <person name="Heidstra R."/>
            <person name="Miyata K."/>
            <person name="Fedorova E."/>
            <person name="Kohlen W."/>
            <person name="Bisseling T."/>
            <person name="Smit S."/>
            <person name="Geurts R."/>
        </authorList>
    </citation>
    <scope>NUCLEOTIDE SEQUENCE [LARGE SCALE GENOMIC DNA]</scope>
    <source>
        <strain evidence="4">cv. WU1-14</strain>
    </source>
</reference>
<keyword evidence="2" id="KW-0472">Membrane</keyword>
<feature type="transmembrane region" description="Helical" evidence="2">
    <location>
        <begin position="9"/>
        <end position="26"/>
    </location>
</feature>
<keyword evidence="3" id="KW-0645">Protease</keyword>
<dbReference type="Gene3D" id="3.40.50.1820">
    <property type="entry name" value="alpha/beta hydrolase"/>
    <property type="match status" value="1"/>
</dbReference>
<sequence length="136" mass="15856">MSSFLKLRAGARITCMIVLVQILWFMTVNSFPVSDKIVRLPAQPKVRFQQFSGHITVDEKQDRALFYYLVEAEKDPLSKPLVLWLNGGKIFCISSVYMYGRSNFVSLPDRRSFPLMYQLLQLIMTQLIYMWLSASY</sequence>
<dbReference type="GO" id="GO:0006508">
    <property type="term" value="P:proteolysis"/>
    <property type="evidence" value="ECO:0007669"/>
    <property type="project" value="InterPro"/>
</dbReference>
<proteinExistence type="inferred from homology"/>
<protein>
    <submittedName>
        <fullName evidence="3">Peptidase S10, serine carboxypeptidase</fullName>
    </submittedName>
</protein>
<accession>A0A2P5BD73</accession>
<evidence type="ECO:0000256" key="2">
    <source>
        <dbReference type="SAM" id="Phobius"/>
    </source>
</evidence>
<keyword evidence="2" id="KW-1133">Transmembrane helix</keyword>
<organism evidence="3 4">
    <name type="scientific">Parasponia andersonii</name>
    <name type="common">Sponia andersonii</name>
    <dbReference type="NCBI Taxonomy" id="3476"/>
    <lineage>
        <taxon>Eukaryota</taxon>
        <taxon>Viridiplantae</taxon>
        <taxon>Streptophyta</taxon>
        <taxon>Embryophyta</taxon>
        <taxon>Tracheophyta</taxon>
        <taxon>Spermatophyta</taxon>
        <taxon>Magnoliopsida</taxon>
        <taxon>eudicotyledons</taxon>
        <taxon>Gunneridae</taxon>
        <taxon>Pentapetalae</taxon>
        <taxon>rosids</taxon>
        <taxon>fabids</taxon>
        <taxon>Rosales</taxon>
        <taxon>Cannabaceae</taxon>
        <taxon>Parasponia</taxon>
    </lineage>
</organism>
<comment type="caution">
    <text evidence="3">The sequence shown here is derived from an EMBL/GenBank/DDBJ whole genome shotgun (WGS) entry which is preliminary data.</text>
</comment>
<gene>
    <name evidence="3" type="ORF">PanWU01x14_249350</name>
</gene>
<keyword evidence="4" id="KW-1185">Reference proteome</keyword>
<comment type="similarity">
    <text evidence="1">Belongs to the peptidase S10 family.</text>
</comment>
<keyword evidence="2" id="KW-0812">Transmembrane</keyword>
<keyword evidence="3" id="KW-0121">Carboxypeptidase</keyword>
<dbReference type="InterPro" id="IPR029058">
    <property type="entry name" value="AB_hydrolase_fold"/>
</dbReference>
<keyword evidence="3" id="KW-0378">Hydrolase</keyword>